<comment type="caution">
    <text evidence="2">The sequence shown here is derived from an EMBL/GenBank/DDBJ whole genome shotgun (WGS) entry which is preliminary data.</text>
</comment>
<dbReference type="RefSeq" id="WP_042543516.1">
    <property type="nucleotide sequence ID" value="NZ_JXSQ01000005.1"/>
</dbReference>
<feature type="region of interest" description="Disordered" evidence="1">
    <location>
        <begin position="1"/>
        <end position="84"/>
    </location>
</feature>
<evidence type="ECO:0000313" key="2">
    <source>
        <dbReference type="EMBL" id="KIP53031.1"/>
    </source>
</evidence>
<name>A0A0D0HZP6_9MICO</name>
<reference evidence="2 3" key="1">
    <citation type="submission" date="2015-01" db="EMBL/GenBank/DDBJ databases">
        <title>Draft genome sequence of Leucobacter komagatae strain VKM ST2845.</title>
        <authorList>
            <person name="Karlyshev A.V."/>
            <person name="Kudryashova E.B."/>
        </authorList>
    </citation>
    <scope>NUCLEOTIDE SEQUENCE [LARGE SCALE GENOMIC DNA]</scope>
    <source>
        <strain evidence="2 3">VKM ST2845</strain>
    </source>
</reference>
<dbReference type="OrthoDB" id="4991166at2"/>
<protein>
    <submittedName>
        <fullName evidence="2">Uncharacterized protein</fullName>
    </submittedName>
</protein>
<dbReference type="EMBL" id="JXSQ01000005">
    <property type="protein sequence ID" value="KIP53031.1"/>
    <property type="molecule type" value="Genomic_DNA"/>
</dbReference>
<evidence type="ECO:0000256" key="1">
    <source>
        <dbReference type="SAM" id="MobiDB-lite"/>
    </source>
</evidence>
<dbReference type="AlphaFoldDB" id="A0A0D0HZP6"/>
<proteinExistence type="predicted"/>
<evidence type="ECO:0000313" key="3">
    <source>
        <dbReference type="Proteomes" id="UP000032120"/>
    </source>
</evidence>
<organism evidence="2 3">
    <name type="scientific">Leucobacter komagatae</name>
    <dbReference type="NCBI Taxonomy" id="55969"/>
    <lineage>
        <taxon>Bacteria</taxon>
        <taxon>Bacillati</taxon>
        <taxon>Actinomycetota</taxon>
        <taxon>Actinomycetes</taxon>
        <taxon>Micrococcales</taxon>
        <taxon>Microbacteriaceae</taxon>
        <taxon>Leucobacter</taxon>
    </lineage>
</organism>
<sequence length="84" mass="8805">MITNTRVVEDAAAQGGSPHGPELEGAERREPQSEGRPHPRAGTWSIPHPATATEASNGEGTVEPPTTGLTIDRPILDGASEYYG</sequence>
<accession>A0A0D0HZP6</accession>
<dbReference type="Proteomes" id="UP000032120">
    <property type="component" value="Unassembled WGS sequence"/>
</dbReference>
<keyword evidence="3" id="KW-1185">Reference proteome</keyword>
<feature type="compositionally biased region" description="Basic and acidic residues" evidence="1">
    <location>
        <begin position="21"/>
        <end position="37"/>
    </location>
</feature>
<gene>
    <name evidence="2" type="ORF">SD72_05975</name>
</gene>